<dbReference type="STRING" id="66969.Lwal_3293"/>
<dbReference type="GO" id="GO:0016874">
    <property type="term" value="F:ligase activity"/>
    <property type="evidence" value="ECO:0007669"/>
    <property type="project" value="UniProtKB-KW"/>
</dbReference>
<keyword evidence="1" id="KW-0436">Ligase</keyword>
<dbReference type="NCBIfam" id="TIGR02049">
    <property type="entry name" value="gshA_ferroox"/>
    <property type="match status" value="1"/>
</dbReference>
<protein>
    <submittedName>
        <fullName evidence="1">Glutamate--cysteine ligase</fullName>
    </submittedName>
</protein>
<organism evidence="1 2">
    <name type="scientific">Legionella waltersii</name>
    <dbReference type="NCBI Taxonomy" id="66969"/>
    <lineage>
        <taxon>Bacteria</taxon>
        <taxon>Pseudomonadati</taxon>
        <taxon>Pseudomonadota</taxon>
        <taxon>Gammaproteobacteria</taxon>
        <taxon>Legionellales</taxon>
        <taxon>Legionellaceae</taxon>
        <taxon>Legionella</taxon>
    </lineage>
</organism>
<gene>
    <name evidence="1" type="ORF">Lwal_3293</name>
</gene>
<dbReference type="EMBL" id="LNZB01000060">
    <property type="protein sequence ID" value="KTD75252.1"/>
    <property type="molecule type" value="Genomic_DNA"/>
</dbReference>
<dbReference type="PATRIC" id="fig|66969.6.peg.3589"/>
<evidence type="ECO:0000313" key="1">
    <source>
        <dbReference type="EMBL" id="KTD75252.1"/>
    </source>
</evidence>
<keyword evidence="2" id="KW-1185">Reference proteome</keyword>
<dbReference type="RefSeq" id="WP_058481861.1">
    <property type="nucleotide sequence ID" value="NZ_CAAAIQ010000014.1"/>
</dbReference>
<dbReference type="Gene3D" id="3.40.50.11280">
    <property type="entry name" value="Glutamate-cysteine ligase, N-terminal domain"/>
    <property type="match status" value="1"/>
</dbReference>
<sequence>MNAHEIPVPHLTTAHSGPLHHVEKIILSKVAEIEFWFRQKWKETPAPITSSVDLRHAGFKLAPVDTNLFPAGFNNLNPEFLSLCIQAAQSVLIDYKSDCTKILILPESHTRNKFYMKSLGVLKTIFTKAGFIVRIGSLDPELLEPREVHLDHGETLMIEPIQRQGDKIGLSDFSPCFILLNNDLSSGVPEILQGLQQRIRPTAKLGWASRLKSSHFQFYEQVANEFAKLIAIDPWLITPYFTSLDGLDFMAQEGIEQLALAVDKILYLITERYNEYGIKDKPFVVVKADNGTYGMSVMMVHSGDDIRHLNRKQRTKMSASKGSQKVERVIIQEGVYTFETMPDGAVAEPVVYMIGQFVVGGFYRVHQERGVAENLNAPGMHFEPLAFAQACNMPCDDLEVVDCPNRFYSYGVIARLAALAAAREIAAIGGE</sequence>
<evidence type="ECO:0000313" key="2">
    <source>
        <dbReference type="Proteomes" id="UP000054729"/>
    </source>
</evidence>
<reference evidence="1 2" key="1">
    <citation type="submission" date="2015-11" db="EMBL/GenBank/DDBJ databases">
        <title>Genomic analysis of 38 Legionella species identifies large and diverse effector repertoires.</title>
        <authorList>
            <person name="Burstein D."/>
            <person name="Amaro F."/>
            <person name="Zusman T."/>
            <person name="Lifshitz Z."/>
            <person name="Cohen O."/>
            <person name="Gilbert J.A."/>
            <person name="Pupko T."/>
            <person name="Shuman H.A."/>
            <person name="Segal G."/>
        </authorList>
    </citation>
    <scope>NUCLEOTIDE SEQUENCE [LARGE SCALE GENOMIC DNA]</scope>
    <source>
        <strain evidence="1 2">ATCC 51914</strain>
    </source>
</reference>
<comment type="caution">
    <text evidence="1">The sequence shown here is derived from an EMBL/GenBank/DDBJ whole genome shotgun (WGS) entry which is preliminary data.</text>
</comment>
<dbReference type="OrthoDB" id="5644489at2"/>
<dbReference type="InterPro" id="IPR011718">
    <property type="entry name" value="GshA"/>
</dbReference>
<proteinExistence type="predicted"/>
<dbReference type="Proteomes" id="UP000054729">
    <property type="component" value="Unassembled WGS sequence"/>
</dbReference>
<dbReference type="InterPro" id="IPR042520">
    <property type="entry name" value="GshA_N"/>
</dbReference>
<accession>A0A0W1A1Q8</accession>
<name>A0A0W1A1Q8_9GAMM</name>
<dbReference type="AlphaFoldDB" id="A0A0W1A1Q8"/>
<dbReference type="Pfam" id="PF08886">
    <property type="entry name" value="GshA"/>
    <property type="match status" value="1"/>
</dbReference>